<feature type="transmembrane region" description="Helical" evidence="9">
    <location>
        <begin position="56"/>
        <end position="77"/>
    </location>
</feature>
<feature type="transmembrane region" description="Helical" evidence="9">
    <location>
        <begin position="363"/>
        <end position="381"/>
    </location>
</feature>
<evidence type="ECO:0000313" key="10">
    <source>
        <dbReference type="EMBL" id="KRM24742.1"/>
    </source>
</evidence>
<comment type="caution">
    <text evidence="10">The sequence shown here is derived from an EMBL/GenBank/DDBJ whole genome shotgun (WGS) entry which is preliminary data.</text>
</comment>
<organism evidence="10 11">
    <name type="scientific">Schleiferilactobacillus harbinensis DSM 16991</name>
    <dbReference type="NCBI Taxonomy" id="1122147"/>
    <lineage>
        <taxon>Bacteria</taxon>
        <taxon>Bacillati</taxon>
        <taxon>Bacillota</taxon>
        <taxon>Bacilli</taxon>
        <taxon>Lactobacillales</taxon>
        <taxon>Lactobacillaceae</taxon>
        <taxon>Schleiferilactobacillus</taxon>
    </lineage>
</organism>
<reference evidence="10 11" key="1">
    <citation type="journal article" date="2015" name="Genome Announc.">
        <title>Expanding the biotechnology potential of lactobacilli through comparative genomics of 213 strains and associated genera.</title>
        <authorList>
            <person name="Sun Z."/>
            <person name="Harris H.M."/>
            <person name="McCann A."/>
            <person name="Guo C."/>
            <person name="Argimon S."/>
            <person name="Zhang W."/>
            <person name="Yang X."/>
            <person name="Jeffery I.B."/>
            <person name="Cooney J.C."/>
            <person name="Kagawa T.F."/>
            <person name="Liu W."/>
            <person name="Song Y."/>
            <person name="Salvetti E."/>
            <person name="Wrobel A."/>
            <person name="Rasinkangas P."/>
            <person name="Parkhill J."/>
            <person name="Rea M.C."/>
            <person name="O'Sullivan O."/>
            <person name="Ritari J."/>
            <person name="Douillard F.P."/>
            <person name="Paul Ross R."/>
            <person name="Yang R."/>
            <person name="Briner A.E."/>
            <person name="Felis G.E."/>
            <person name="de Vos W.M."/>
            <person name="Barrangou R."/>
            <person name="Klaenhammer T.R."/>
            <person name="Caufield P.W."/>
            <person name="Cui Y."/>
            <person name="Zhang H."/>
            <person name="O'Toole P.W."/>
        </authorList>
    </citation>
    <scope>NUCLEOTIDE SEQUENCE [LARGE SCALE GENOMIC DNA]</scope>
    <source>
        <strain evidence="10 11">DSM 16991</strain>
    </source>
</reference>
<keyword evidence="7 9" id="KW-1133">Transmembrane helix</keyword>
<evidence type="ECO:0000256" key="6">
    <source>
        <dbReference type="ARBA" id="ARBA00022970"/>
    </source>
</evidence>
<evidence type="ECO:0000256" key="2">
    <source>
        <dbReference type="ARBA" id="ARBA00008540"/>
    </source>
</evidence>
<dbReference type="Pfam" id="PF05525">
    <property type="entry name" value="Branch_AA_trans"/>
    <property type="match status" value="1"/>
</dbReference>
<dbReference type="GO" id="GO:0005304">
    <property type="term" value="F:L-valine transmembrane transporter activity"/>
    <property type="evidence" value="ECO:0007669"/>
    <property type="project" value="TreeGrafter"/>
</dbReference>
<dbReference type="PANTHER" id="PTHR30588:SF0">
    <property type="entry name" value="BRANCHED-CHAIN AMINO ACID PERMEASE BRNQ"/>
    <property type="match status" value="1"/>
</dbReference>
<feature type="transmembrane region" description="Helical" evidence="9">
    <location>
        <begin position="331"/>
        <end position="357"/>
    </location>
</feature>
<dbReference type="GO" id="GO:0005886">
    <property type="term" value="C:plasma membrane"/>
    <property type="evidence" value="ECO:0007669"/>
    <property type="project" value="UniProtKB-SubCell"/>
</dbReference>
<dbReference type="Proteomes" id="UP000050949">
    <property type="component" value="Unassembled WGS sequence"/>
</dbReference>
<dbReference type="GO" id="GO:0015820">
    <property type="term" value="P:L-leucine transport"/>
    <property type="evidence" value="ECO:0007669"/>
    <property type="project" value="TreeGrafter"/>
</dbReference>
<name>A0A0R1XBI1_9LACO</name>
<keyword evidence="5 9" id="KW-0812">Transmembrane</keyword>
<keyword evidence="3 9" id="KW-0813">Transport</keyword>
<feature type="transmembrane region" description="Helical" evidence="9">
    <location>
        <begin position="429"/>
        <end position="450"/>
    </location>
</feature>
<dbReference type="eggNOG" id="COG1114">
    <property type="taxonomic scope" value="Bacteria"/>
</dbReference>
<comment type="function">
    <text evidence="9">Component of the transport system for branched-chain amino acids.</text>
</comment>
<dbReference type="NCBIfam" id="TIGR00796">
    <property type="entry name" value="livcs"/>
    <property type="match status" value="1"/>
</dbReference>
<comment type="similarity">
    <text evidence="2 9">Belongs to the branched chain amino acid transporter family.</text>
</comment>
<feature type="transmembrane region" description="Helical" evidence="9">
    <location>
        <begin position="163"/>
        <end position="183"/>
    </location>
</feature>
<keyword evidence="4" id="KW-1003">Cell membrane</keyword>
<keyword evidence="6 9" id="KW-0029">Amino-acid transport</keyword>
<evidence type="ECO:0000256" key="3">
    <source>
        <dbReference type="ARBA" id="ARBA00022448"/>
    </source>
</evidence>
<feature type="transmembrane region" description="Helical" evidence="9">
    <location>
        <begin position="21"/>
        <end position="44"/>
    </location>
</feature>
<evidence type="ECO:0000256" key="9">
    <source>
        <dbReference type="RuleBase" id="RU362122"/>
    </source>
</evidence>
<dbReference type="InterPro" id="IPR004685">
    <property type="entry name" value="Brnchd-chn_aa_trnsp_Livcs"/>
</dbReference>
<feature type="transmembrane region" description="Helical" evidence="9">
    <location>
        <begin position="131"/>
        <end position="151"/>
    </location>
</feature>
<proteinExistence type="inferred from homology"/>
<comment type="subcellular location">
    <subcellularLocation>
        <location evidence="1 9">Cell membrane</location>
        <topology evidence="1 9">Multi-pass membrane protein</topology>
    </subcellularLocation>
</comment>
<evidence type="ECO:0000256" key="5">
    <source>
        <dbReference type="ARBA" id="ARBA00022692"/>
    </source>
</evidence>
<feature type="transmembrane region" description="Helical" evidence="9">
    <location>
        <begin position="388"/>
        <end position="409"/>
    </location>
</feature>
<dbReference type="GO" id="GO:0015190">
    <property type="term" value="F:L-leucine transmembrane transporter activity"/>
    <property type="evidence" value="ECO:0007669"/>
    <property type="project" value="TreeGrafter"/>
</dbReference>
<protein>
    <recommendedName>
        <fullName evidence="9">Branched-chain amino acid transport system carrier protein</fullName>
    </recommendedName>
</protein>
<feature type="transmembrane region" description="Helical" evidence="9">
    <location>
        <begin position="297"/>
        <end position="319"/>
    </location>
</feature>
<gene>
    <name evidence="10" type="ORF">FC91_GL001323</name>
</gene>
<feature type="transmembrane region" description="Helical" evidence="9">
    <location>
        <begin position="89"/>
        <end position="111"/>
    </location>
</feature>
<dbReference type="GO" id="GO:0015818">
    <property type="term" value="P:isoleucine transport"/>
    <property type="evidence" value="ECO:0007669"/>
    <property type="project" value="TreeGrafter"/>
</dbReference>
<feature type="transmembrane region" description="Helical" evidence="9">
    <location>
        <begin position="215"/>
        <end position="233"/>
    </location>
</feature>
<dbReference type="GO" id="GO:0015188">
    <property type="term" value="F:L-isoleucine transmembrane transporter activity"/>
    <property type="evidence" value="ECO:0007669"/>
    <property type="project" value="TreeGrafter"/>
</dbReference>
<dbReference type="PATRIC" id="fig|1122147.4.peg.1373"/>
<evidence type="ECO:0000256" key="7">
    <source>
        <dbReference type="ARBA" id="ARBA00022989"/>
    </source>
</evidence>
<dbReference type="AlphaFoldDB" id="A0A0R1XBI1"/>
<evidence type="ECO:0000256" key="4">
    <source>
        <dbReference type="ARBA" id="ARBA00022475"/>
    </source>
</evidence>
<evidence type="ECO:0000256" key="1">
    <source>
        <dbReference type="ARBA" id="ARBA00004651"/>
    </source>
</evidence>
<evidence type="ECO:0000313" key="11">
    <source>
        <dbReference type="Proteomes" id="UP000050949"/>
    </source>
</evidence>
<keyword evidence="8 9" id="KW-0472">Membrane</keyword>
<dbReference type="PANTHER" id="PTHR30588">
    <property type="entry name" value="BRANCHED-CHAIN AMINO ACID TRANSPORT SYSTEM 2 CARRIER PROTEIN"/>
    <property type="match status" value="1"/>
</dbReference>
<feature type="transmembrane region" description="Helical" evidence="9">
    <location>
        <begin position="245"/>
        <end position="265"/>
    </location>
</feature>
<accession>A0A0R1XBI1</accession>
<sequence length="459" mass="49234">MSYHQTLEAKRMEKPRLRGRDLGFVGIMLFGMFFGAGNLIFPIFMGQQAGSHVGMAVLGFLLTGVGLPLLGVVAIGITRTDGVFGLAKAVNRPFAYLFTVLLYLVIGPLLSTPRLATVSYEVGIRRFVSPGQQTLVLAVFSVIFFFTVWWFSRKPSRIMEYVGKILTPTFLILLGVLMLTALLRPLGGLGHAAVGTYVSHPLNTGFVEGYNTMDALASLAFGIVVIDTLRGLGVKEPKQIAANTIRAGVISMVLMGVIYAGLAIIGAQSRGAFSPAANGGVILAQLAEHYFGRLGSWLLAIIITLACLKTGVGLVTAFGESMHKLFPRISYSVWAIIAAGLPTVFANVGLDGIIALSMPVLNLLYPLAIILILTALASTLLPAQRWTYTWAMMFGLIPALLNVITGLPASLQHWSVLAVLLHWGEILPLYQAGFGWVLPAVLGFAVGAWIDHRRARAGA</sequence>
<dbReference type="EMBL" id="AZFW01000136">
    <property type="protein sequence ID" value="KRM24742.1"/>
    <property type="molecule type" value="Genomic_DNA"/>
</dbReference>
<evidence type="ECO:0000256" key="8">
    <source>
        <dbReference type="ARBA" id="ARBA00023136"/>
    </source>
</evidence>